<keyword evidence="6 8" id="KW-0472">Membrane</keyword>
<dbReference type="NCBIfam" id="TIGR00836">
    <property type="entry name" value="amt"/>
    <property type="match status" value="1"/>
</dbReference>
<gene>
    <name evidence="11" type="ORF">J2X05_001553</name>
</gene>
<dbReference type="SUPFAM" id="SSF111352">
    <property type="entry name" value="Ammonium transporter"/>
    <property type="match status" value="1"/>
</dbReference>
<evidence type="ECO:0000256" key="9">
    <source>
        <dbReference type="SAM" id="SignalP"/>
    </source>
</evidence>
<keyword evidence="3 8" id="KW-0813">Transport</keyword>
<dbReference type="InterPro" id="IPR024041">
    <property type="entry name" value="NH4_transpt_AmtB-like_dom"/>
</dbReference>
<dbReference type="EMBL" id="JAVDVX010000002">
    <property type="protein sequence ID" value="MDR7089547.1"/>
    <property type="molecule type" value="Genomic_DNA"/>
</dbReference>
<evidence type="ECO:0000256" key="7">
    <source>
        <dbReference type="ARBA" id="ARBA00023177"/>
    </source>
</evidence>
<dbReference type="InterPro" id="IPR001905">
    <property type="entry name" value="Ammonium_transpt"/>
</dbReference>
<proteinExistence type="inferred from homology"/>
<sequence>MKKLNFKLFALLGGLLTVYGQGALAQEATINGANTAWILTSTALVLFMTLPGLALFYGGLVRVKNILSVLMQCFAIACLVSILWLIAGYSLAFGTGNAWIGDLSMVFMANITEDALAGDIPLSLHAMYQMTFAIITPALIVGAFAERMKFSSMLIFSALWLFAVYIPVCHWVWAGSGWLFAKGLLDFAGGTVVHITAGVAALVAAIVIGKRNGFPTTAMPPHNMTMTVTGAGMLWVGWFGFNAGSALAANGNAAMAMLVTHISAAAGALAWMTIEWMRFRKPSVLGIVTGMVAGLGTITPASGYVGPGGALVIGLAAGVVCFFMTQLIKRVWKIDDSLDVFPVHGVGGVLGTILAGIFASTELGVFSGQGFASGITSMGEQLGVQLLGVVVTFIYTAVVTYILLKVTGVFTSGLRVTQEEESVGLDLSLHEEDGYKL</sequence>
<feature type="signal peptide" evidence="9">
    <location>
        <begin position="1"/>
        <end position="25"/>
    </location>
</feature>
<evidence type="ECO:0000256" key="3">
    <source>
        <dbReference type="ARBA" id="ARBA00022448"/>
    </source>
</evidence>
<dbReference type="Gene3D" id="1.10.3430.10">
    <property type="entry name" value="Ammonium transporter AmtB like domains"/>
    <property type="match status" value="1"/>
</dbReference>
<accession>A0ABU1UWG4</accession>
<feature type="transmembrane region" description="Helical" evidence="8">
    <location>
        <begin position="157"/>
        <end position="181"/>
    </location>
</feature>
<keyword evidence="9" id="KW-0732">Signal</keyword>
<evidence type="ECO:0000259" key="10">
    <source>
        <dbReference type="Pfam" id="PF00909"/>
    </source>
</evidence>
<feature type="transmembrane region" description="Helical" evidence="8">
    <location>
        <begin position="381"/>
        <end position="404"/>
    </location>
</feature>
<dbReference type="Pfam" id="PF00909">
    <property type="entry name" value="Ammonium_transp"/>
    <property type="match status" value="1"/>
</dbReference>
<dbReference type="Proteomes" id="UP001253595">
    <property type="component" value="Unassembled WGS sequence"/>
</dbReference>
<reference evidence="11 12" key="1">
    <citation type="submission" date="2023-07" db="EMBL/GenBank/DDBJ databases">
        <title>Sorghum-associated microbial communities from plants grown in Nebraska, USA.</title>
        <authorList>
            <person name="Schachtman D."/>
        </authorList>
    </citation>
    <scope>NUCLEOTIDE SEQUENCE [LARGE SCALE GENOMIC DNA]</scope>
    <source>
        <strain evidence="11 12">BE190</strain>
    </source>
</reference>
<feature type="transmembrane region" description="Helical" evidence="8">
    <location>
        <begin position="35"/>
        <end position="57"/>
    </location>
</feature>
<feature type="transmembrane region" description="Helical" evidence="8">
    <location>
        <begin position="253"/>
        <end position="272"/>
    </location>
</feature>
<feature type="transmembrane region" description="Helical" evidence="8">
    <location>
        <begin position="69"/>
        <end position="92"/>
    </location>
</feature>
<dbReference type="PROSITE" id="PS01219">
    <property type="entry name" value="AMMONIUM_TRANSP"/>
    <property type="match status" value="1"/>
</dbReference>
<protein>
    <recommendedName>
        <fullName evidence="8">Ammonium transporter</fullName>
    </recommendedName>
</protein>
<dbReference type="InterPro" id="IPR029020">
    <property type="entry name" value="Ammonium/urea_transptr"/>
</dbReference>
<dbReference type="PANTHER" id="PTHR43029:SF10">
    <property type="entry name" value="AMMONIUM TRANSPORTER MEP2"/>
    <property type="match status" value="1"/>
</dbReference>
<feature type="chain" id="PRO_5045488777" description="Ammonium transporter" evidence="9">
    <location>
        <begin position="26"/>
        <end position="437"/>
    </location>
</feature>
<evidence type="ECO:0000256" key="2">
    <source>
        <dbReference type="ARBA" id="ARBA00005887"/>
    </source>
</evidence>
<name>A0ABU1UWG4_9GAMM</name>
<feature type="transmembrane region" description="Helical" evidence="8">
    <location>
        <begin position="126"/>
        <end position="145"/>
    </location>
</feature>
<evidence type="ECO:0000256" key="6">
    <source>
        <dbReference type="ARBA" id="ARBA00023136"/>
    </source>
</evidence>
<evidence type="ECO:0000256" key="4">
    <source>
        <dbReference type="ARBA" id="ARBA00022692"/>
    </source>
</evidence>
<feature type="transmembrane region" description="Helical" evidence="8">
    <location>
        <begin position="187"/>
        <end position="209"/>
    </location>
</feature>
<keyword evidence="4 8" id="KW-0812">Transmembrane</keyword>
<keyword evidence="12" id="KW-1185">Reference proteome</keyword>
<comment type="caution">
    <text evidence="11">The sequence shown here is derived from an EMBL/GenBank/DDBJ whole genome shotgun (WGS) entry which is preliminary data.</text>
</comment>
<evidence type="ECO:0000256" key="8">
    <source>
        <dbReference type="RuleBase" id="RU362002"/>
    </source>
</evidence>
<evidence type="ECO:0000313" key="11">
    <source>
        <dbReference type="EMBL" id="MDR7089547.1"/>
    </source>
</evidence>
<dbReference type="InterPro" id="IPR018047">
    <property type="entry name" value="Ammonium_transpt_CS"/>
</dbReference>
<dbReference type="RefSeq" id="WP_310070829.1">
    <property type="nucleotide sequence ID" value="NZ_JAVDVX010000002.1"/>
</dbReference>
<feature type="domain" description="Ammonium transporter AmtB-like" evidence="10">
    <location>
        <begin position="36"/>
        <end position="435"/>
    </location>
</feature>
<evidence type="ECO:0000256" key="5">
    <source>
        <dbReference type="ARBA" id="ARBA00022989"/>
    </source>
</evidence>
<dbReference type="PANTHER" id="PTHR43029">
    <property type="entry name" value="AMMONIUM TRANSPORTER MEP2"/>
    <property type="match status" value="1"/>
</dbReference>
<feature type="transmembrane region" description="Helical" evidence="8">
    <location>
        <begin position="340"/>
        <end position="361"/>
    </location>
</feature>
<keyword evidence="5 8" id="KW-1133">Transmembrane helix</keyword>
<organism evidence="11 12">
    <name type="scientific">Cellvibrio fibrivorans</name>
    <dbReference type="NCBI Taxonomy" id="126350"/>
    <lineage>
        <taxon>Bacteria</taxon>
        <taxon>Pseudomonadati</taxon>
        <taxon>Pseudomonadota</taxon>
        <taxon>Gammaproteobacteria</taxon>
        <taxon>Cellvibrionales</taxon>
        <taxon>Cellvibrionaceae</taxon>
        <taxon>Cellvibrio</taxon>
    </lineage>
</organism>
<evidence type="ECO:0000256" key="1">
    <source>
        <dbReference type="ARBA" id="ARBA00004141"/>
    </source>
</evidence>
<keyword evidence="7 8" id="KW-0924">Ammonia transport</keyword>
<feature type="transmembrane region" description="Helical" evidence="8">
    <location>
        <begin position="284"/>
        <end position="304"/>
    </location>
</feature>
<feature type="transmembrane region" description="Helical" evidence="8">
    <location>
        <begin position="310"/>
        <end position="328"/>
    </location>
</feature>
<comment type="subcellular location">
    <subcellularLocation>
        <location evidence="8">Cell membrane</location>
        <topology evidence="8">Multi-pass membrane protein</topology>
    </subcellularLocation>
    <subcellularLocation>
        <location evidence="1">Membrane</location>
        <topology evidence="1">Multi-pass membrane protein</topology>
    </subcellularLocation>
</comment>
<comment type="similarity">
    <text evidence="2 8">Belongs to the ammonia transporter channel (TC 1.A.11.2) family.</text>
</comment>
<feature type="transmembrane region" description="Helical" evidence="8">
    <location>
        <begin position="221"/>
        <end position="241"/>
    </location>
</feature>
<evidence type="ECO:0000313" key="12">
    <source>
        <dbReference type="Proteomes" id="UP001253595"/>
    </source>
</evidence>